<dbReference type="PANTHER" id="PTHR12899:SF3">
    <property type="entry name" value="LARGE RIBOSOMAL SUBUNIT PROTEIN UL18M"/>
    <property type="match status" value="1"/>
</dbReference>
<evidence type="ECO:0000256" key="7">
    <source>
        <dbReference type="HAMAP-Rule" id="MF_01337"/>
    </source>
</evidence>
<comment type="caution">
    <text evidence="8">The sequence shown here is derived from an EMBL/GenBank/DDBJ whole genome shotgun (WGS) entry which is preliminary data.</text>
</comment>
<keyword evidence="3 7" id="KW-0694">RNA-binding</keyword>
<protein>
    <recommendedName>
        <fullName evidence="6 7">Large ribosomal subunit protein uL18</fullName>
    </recommendedName>
</protein>
<dbReference type="PANTHER" id="PTHR12899">
    <property type="entry name" value="39S RIBOSOMAL PROTEIN L18, MITOCHONDRIAL"/>
    <property type="match status" value="1"/>
</dbReference>
<dbReference type="SUPFAM" id="SSF53137">
    <property type="entry name" value="Translational machinery components"/>
    <property type="match status" value="1"/>
</dbReference>
<evidence type="ECO:0000313" key="9">
    <source>
        <dbReference type="Proteomes" id="UP001499854"/>
    </source>
</evidence>
<evidence type="ECO:0000256" key="3">
    <source>
        <dbReference type="ARBA" id="ARBA00022884"/>
    </source>
</evidence>
<comment type="function">
    <text evidence="7">This is one of the proteins that bind and probably mediate the attachment of the 5S RNA into the large ribosomal subunit, where it forms part of the central protuberance.</text>
</comment>
<dbReference type="NCBIfam" id="TIGR00060">
    <property type="entry name" value="L18_bact"/>
    <property type="match status" value="1"/>
</dbReference>
<gene>
    <name evidence="7 8" type="primary">rplR</name>
    <name evidence="8" type="ORF">GCM10009838_19620</name>
</gene>
<dbReference type="InterPro" id="IPR005484">
    <property type="entry name" value="Ribosomal_uL18_bac/plant/anim"/>
</dbReference>
<dbReference type="EMBL" id="BAAAQM010000008">
    <property type="protein sequence ID" value="GAA1962749.1"/>
    <property type="molecule type" value="Genomic_DNA"/>
</dbReference>
<keyword evidence="9" id="KW-1185">Reference proteome</keyword>
<dbReference type="RefSeq" id="WP_344656626.1">
    <property type="nucleotide sequence ID" value="NZ_BAAAQM010000008.1"/>
</dbReference>
<organism evidence="8 9">
    <name type="scientific">Catenulispora subtropica</name>
    <dbReference type="NCBI Taxonomy" id="450798"/>
    <lineage>
        <taxon>Bacteria</taxon>
        <taxon>Bacillati</taxon>
        <taxon>Actinomycetota</taxon>
        <taxon>Actinomycetes</taxon>
        <taxon>Catenulisporales</taxon>
        <taxon>Catenulisporaceae</taxon>
        <taxon>Catenulispora</taxon>
    </lineage>
</organism>
<comment type="similarity">
    <text evidence="1 7">Belongs to the universal ribosomal protein uL18 family.</text>
</comment>
<evidence type="ECO:0000256" key="4">
    <source>
        <dbReference type="ARBA" id="ARBA00022980"/>
    </source>
</evidence>
<keyword evidence="4 7" id="KW-0689">Ribosomal protein</keyword>
<evidence type="ECO:0000256" key="2">
    <source>
        <dbReference type="ARBA" id="ARBA00022730"/>
    </source>
</evidence>
<dbReference type="Proteomes" id="UP001499854">
    <property type="component" value="Unassembled WGS sequence"/>
</dbReference>
<accession>A0ABP5CGU1</accession>
<dbReference type="Gene3D" id="3.30.420.100">
    <property type="match status" value="1"/>
</dbReference>
<dbReference type="GO" id="GO:0005840">
    <property type="term" value="C:ribosome"/>
    <property type="evidence" value="ECO:0007669"/>
    <property type="project" value="UniProtKB-KW"/>
</dbReference>
<dbReference type="CDD" id="cd00432">
    <property type="entry name" value="Ribosomal_L18_L5e"/>
    <property type="match status" value="1"/>
</dbReference>
<keyword evidence="5 7" id="KW-0687">Ribonucleoprotein</keyword>
<dbReference type="Pfam" id="PF00861">
    <property type="entry name" value="Ribosomal_L18p"/>
    <property type="match status" value="1"/>
</dbReference>
<evidence type="ECO:0000256" key="1">
    <source>
        <dbReference type="ARBA" id="ARBA00007116"/>
    </source>
</evidence>
<evidence type="ECO:0000256" key="6">
    <source>
        <dbReference type="ARBA" id="ARBA00035197"/>
    </source>
</evidence>
<evidence type="ECO:0000256" key="5">
    <source>
        <dbReference type="ARBA" id="ARBA00023274"/>
    </source>
</evidence>
<keyword evidence="2 7" id="KW-0699">rRNA-binding</keyword>
<reference evidence="9" key="1">
    <citation type="journal article" date="2019" name="Int. J. Syst. Evol. Microbiol.">
        <title>The Global Catalogue of Microorganisms (GCM) 10K type strain sequencing project: providing services to taxonomists for standard genome sequencing and annotation.</title>
        <authorList>
            <consortium name="The Broad Institute Genomics Platform"/>
            <consortium name="The Broad Institute Genome Sequencing Center for Infectious Disease"/>
            <person name="Wu L."/>
            <person name="Ma J."/>
        </authorList>
    </citation>
    <scope>NUCLEOTIDE SEQUENCE [LARGE SCALE GENOMIC DNA]</scope>
    <source>
        <strain evidence="9">JCM 16013</strain>
    </source>
</reference>
<evidence type="ECO:0000313" key="8">
    <source>
        <dbReference type="EMBL" id="GAA1962749.1"/>
    </source>
</evidence>
<dbReference type="InterPro" id="IPR057268">
    <property type="entry name" value="Ribosomal_L18"/>
</dbReference>
<dbReference type="InterPro" id="IPR004389">
    <property type="entry name" value="Ribosomal_uL18_bac-type"/>
</dbReference>
<dbReference type="HAMAP" id="MF_01337_B">
    <property type="entry name" value="Ribosomal_uL18_B"/>
    <property type="match status" value="1"/>
</dbReference>
<comment type="subunit">
    <text evidence="7">Part of the 50S ribosomal subunit; part of the 5S rRNA/L5/L18/L25 subcomplex. Contacts the 5S and 23S rRNAs.</text>
</comment>
<name>A0ABP5CGU1_9ACTN</name>
<sequence length="127" mass="13529">MAFAVKIGKGPAKKRNAVKRRHLRVRKKVSGTALRPRLVVTRSARHMVAQVVDDVTRVTLASASTMEAGLRTSEGDKTAKAKEVGKLVAERAKAKGVGTVVFDRGGNKYHGRVAAVADGAREAGLEL</sequence>
<proteinExistence type="inferred from homology"/>